<dbReference type="Proteomes" id="UP000515928">
    <property type="component" value="Chromosome"/>
</dbReference>
<organism evidence="2 3">
    <name type="scientific">Erysipelothrix inopinata</name>
    <dbReference type="NCBI Taxonomy" id="225084"/>
    <lineage>
        <taxon>Bacteria</taxon>
        <taxon>Bacillati</taxon>
        <taxon>Bacillota</taxon>
        <taxon>Erysipelotrichia</taxon>
        <taxon>Erysipelotrichales</taxon>
        <taxon>Erysipelotrichaceae</taxon>
        <taxon>Erysipelothrix</taxon>
    </lineage>
</organism>
<keyword evidence="1" id="KW-0472">Membrane</keyword>
<evidence type="ECO:0000313" key="2">
    <source>
        <dbReference type="EMBL" id="QNN60404.1"/>
    </source>
</evidence>
<dbReference type="InterPro" id="IPR031599">
    <property type="entry name" value="ABC_tran_2"/>
</dbReference>
<reference evidence="2 3" key="1">
    <citation type="submission" date="2020-08" db="EMBL/GenBank/DDBJ databases">
        <title>Genome sequence of Erysipelothrix inopinata DSM 15511T.</title>
        <authorList>
            <person name="Hyun D.-W."/>
            <person name="Bae J.-W."/>
        </authorList>
    </citation>
    <scope>NUCLEOTIDE SEQUENCE [LARGE SCALE GENOMIC DNA]</scope>
    <source>
        <strain evidence="2 3">DSM 15511</strain>
    </source>
</reference>
<keyword evidence="1" id="KW-0812">Transmembrane</keyword>
<feature type="transmembrane region" description="Helical" evidence="1">
    <location>
        <begin position="380"/>
        <end position="406"/>
    </location>
</feature>
<dbReference type="RefSeq" id="WP_187533533.1">
    <property type="nucleotide sequence ID" value="NZ_CBCSHU010000004.1"/>
</dbReference>
<keyword evidence="3" id="KW-1185">Reference proteome</keyword>
<feature type="transmembrane region" description="Helical" evidence="1">
    <location>
        <begin position="427"/>
        <end position="452"/>
    </location>
</feature>
<feature type="transmembrane region" description="Helical" evidence="1">
    <location>
        <begin position="458"/>
        <end position="480"/>
    </location>
</feature>
<dbReference type="AlphaFoldDB" id="A0A7G9RXS9"/>
<dbReference type="EMBL" id="CP060715">
    <property type="protein sequence ID" value="QNN60404.1"/>
    <property type="molecule type" value="Genomic_DNA"/>
</dbReference>
<feature type="transmembrane region" description="Helical" evidence="1">
    <location>
        <begin position="122"/>
        <end position="146"/>
    </location>
</feature>
<protein>
    <submittedName>
        <fullName evidence="2">Uncharacterized protein</fullName>
    </submittedName>
</protein>
<accession>A0A7G9RXS9</accession>
<evidence type="ECO:0000313" key="3">
    <source>
        <dbReference type="Proteomes" id="UP000515928"/>
    </source>
</evidence>
<feature type="transmembrane region" description="Helical" evidence="1">
    <location>
        <begin position="192"/>
        <end position="212"/>
    </location>
</feature>
<dbReference type="KEGG" id="eio:H9L01_08505"/>
<feature type="transmembrane region" description="Helical" evidence="1">
    <location>
        <begin position="530"/>
        <end position="548"/>
    </location>
</feature>
<feature type="transmembrane region" description="Helical" evidence="1">
    <location>
        <begin position="334"/>
        <end position="353"/>
    </location>
</feature>
<gene>
    <name evidence="2" type="ORF">H9L01_08505</name>
</gene>
<feature type="transmembrane region" description="Helical" evidence="1">
    <location>
        <begin position="501"/>
        <end position="524"/>
    </location>
</feature>
<feature type="transmembrane region" description="Helical" evidence="1">
    <location>
        <begin position="78"/>
        <end position="101"/>
    </location>
</feature>
<feature type="transmembrane region" description="Helical" evidence="1">
    <location>
        <begin position="262"/>
        <end position="289"/>
    </location>
</feature>
<evidence type="ECO:0000256" key="1">
    <source>
        <dbReference type="SAM" id="Phobius"/>
    </source>
</evidence>
<dbReference type="Pfam" id="PF16949">
    <property type="entry name" value="ABC_tran_2"/>
    <property type="match status" value="1"/>
</dbReference>
<keyword evidence="1" id="KW-1133">Transmembrane helix</keyword>
<proteinExistence type="predicted"/>
<name>A0A7G9RXS9_9FIRM</name>
<feature type="transmembrane region" description="Helical" evidence="1">
    <location>
        <begin position="158"/>
        <end position="180"/>
    </location>
</feature>
<sequence>MSRILSLTKVLLKTSTDASLQSLSFRKKSKDTSGKKILRIIGFAFLGLYLSFIAFIFIDGLLSQYAPIQQEGAVLFLIYMVLTFYLLMFSVLIIPSIFYFSKDIDSLIVLPLKPWEILISKFLATLASLYVTISFIVLPLFISLLIRVHPSFLSMVIYWISVILLPIIPLSIALIVIVILMAFIPFFKNKNIYTYLTMVFSLGIAFVFMSIGNSMSAGADGLDTLMTALQQGNNSLMNSLNTFIPTVKWLSDAIIFIDFKSLIYAILFATVLPCAVLFAIQNLYFNAVVGIDEQSSKKKSLTSSELKRENKQNKRYVSIMKYDWMTIKRTPTFMMNYLVMYIIMPVMMLFPIITKGGFSEMFAVQDEIVEMVAVIPPLRLAITVTVVGFLASIVLGSMSSISSTAISREGQSILSFKSMPFNLLELIHAKIILGSITTLILPTIIGILAVIYLKLNPLYFVLFGLAAILGALAINTIEISMDVFFPKLDWENEVQAVKQNFVAAIIPLSVIMITFITIGLSFVIDINTVLIIYTGILIIIASIAYQIIKKAGIKKLNEKIESL</sequence>
<feature type="transmembrane region" description="Helical" evidence="1">
    <location>
        <begin position="37"/>
        <end position="58"/>
    </location>
</feature>